<sequence>MNPDPLNQVSGARRRGAVIVPAYNEAAVIERTLSPLSRGAAEGFFELIVVCNGCTDGTADVARSIPGVQVLELDQGSKPAALNAGDTAATLWPRLYLDADIQISPASVLAVLDRLAQGDVLAARPDCRYDVDGASTVVRCYYRTRQRLPQHKLAMWGAGAYGLSAAGHERFGFFPMVTGDDFFIDNQFAAHEKVVVPTEPSVVRTPADAKSLLAILRRSHKGNVELSAPARDGSPARAHSTGANTAVAVMRAVGGPRSAVDAAVYLGMALAKRLTAGQARSWERDESSRVAGGTARDGRLHASGLSVECLGCPDDLDRIRAEWDALVELTGSDIYFTVDWLQAWWHHYGRGRTFHGLVFREHGNLVGALPFGVHRVWAGPVPVRLARFVGADSTLPVFTPAITKGYEESVLQAAFELLFEDARCDAVSLSPLSGLSPAVAAAERAADGQKFRTLRSDSHGPHAVFNLPENFELYLQSLSSAQRKAHRRNLRKLNIGSDISFRTISGDAAVEYFDRFETLHATYWRTKGKLGHFGDWPGSADFNRDLISRMAATGRARFYELAGDGRVLAAEYGFVLGDRCYSRLPARDADPELEKLGLGRVSVVEKFRVLIESGHRTVESGPGHYEHKVLLGAEEHALRRIVTTRRSGVSRWRSTLLIAWADLLDLVYYRAWFLKLRRKLRLPPRPLWRPWIQTRV</sequence>
<dbReference type="PANTHER" id="PTHR43646:SF2">
    <property type="entry name" value="GLYCOSYLTRANSFERASE 2-LIKE DOMAIN-CONTAINING PROTEIN"/>
    <property type="match status" value="1"/>
</dbReference>
<evidence type="ECO:0000313" key="13">
    <source>
        <dbReference type="EMBL" id="PEG55919.1"/>
    </source>
</evidence>
<gene>
    <name evidence="12" type="ORF">BV510_24625</name>
    <name evidence="13" type="ORF">CRI78_02725</name>
</gene>
<evidence type="ECO:0000313" key="14">
    <source>
        <dbReference type="Proteomes" id="UP000191039"/>
    </source>
</evidence>
<proteinExistence type="inferred from homology"/>
<dbReference type="Pfam" id="PF00535">
    <property type="entry name" value="Glycos_transf_2"/>
    <property type="match status" value="1"/>
</dbReference>
<evidence type="ECO:0000313" key="15">
    <source>
        <dbReference type="Proteomes" id="UP000220340"/>
    </source>
</evidence>
<dbReference type="PANTHER" id="PTHR43646">
    <property type="entry name" value="GLYCOSYLTRANSFERASE"/>
    <property type="match status" value="1"/>
</dbReference>
<keyword evidence="5" id="KW-0472">Membrane</keyword>
<comment type="subcellular location">
    <subcellularLocation>
        <location evidence="1">Cell membrane</location>
    </subcellularLocation>
</comment>
<dbReference type="GO" id="GO:0016757">
    <property type="term" value="F:glycosyltransferase activity"/>
    <property type="evidence" value="ECO:0007669"/>
    <property type="project" value="UniProtKB-KW"/>
</dbReference>
<evidence type="ECO:0000313" key="12">
    <source>
        <dbReference type="EMBL" id="OPE47671.1"/>
    </source>
</evidence>
<accession>A0A1Q4HDN6</accession>
<dbReference type="Proteomes" id="UP000220340">
    <property type="component" value="Unassembled WGS sequence"/>
</dbReference>
<dbReference type="AlphaFoldDB" id="A0A1Q4HDN6"/>
<evidence type="ECO:0000256" key="1">
    <source>
        <dbReference type="ARBA" id="ARBA00004236"/>
    </source>
</evidence>
<reference evidence="13 15" key="2">
    <citation type="submission" date="2017-10" db="EMBL/GenBank/DDBJ databases">
        <title>The new phylogeny of genus Mycobacterium.</title>
        <authorList>
            <person name="Tortoli E."/>
            <person name="Trovato A."/>
            <person name="Cirillo D.M."/>
        </authorList>
    </citation>
    <scope>NUCLEOTIDE SEQUENCE [LARGE SCALE GENOMIC DNA]</scope>
    <source>
        <strain evidence="13 15">IP141170001</strain>
    </source>
</reference>
<organism evidence="13 15">
    <name type="scientific">Mycolicibacterium diernhoferi</name>
    <dbReference type="NCBI Taxonomy" id="1801"/>
    <lineage>
        <taxon>Bacteria</taxon>
        <taxon>Bacillati</taxon>
        <taxon>Actinomycetota</taxon>
        <taxon>Actinomycetes</taxon>
        <taxon>Mycobacteriales</taxon>
        <taxon>Mycobacteriaceae</taxon>
        <taxon>Mycolicibacterium</taxon>
    </lineage>
</organism>
<evidence type="ECO:0000256" key="8">
    <source>
        <dbReference type="ARBA" id="ARBA00038120"/>
    </source>
</evidence>
<reference evidence="12 14" key="1">
    <citation type="submission" date="2016-09" db="EMBL/GenBank/DDBJ databases">
        <title>genome sequences of unsequenced Mycobacteria.</title>
        <authorList>
            <person name="Greninger A.L."/>
            <person name="Jerome K.R."/>
            <person name="Mcnair B."/>
            <person name="Wallis C."/>
            <person name="Fang F."/>
        </authorList>
    </citation>
    <scope>NUCLEOTIDE SEQUENCE [LARGE SCALE GENOMIC DNA]</scope>
    <source>
        <strain evidence="12 14">BM1</strain>
    </source>
</reference>
<name>A0A1Q4HDN6_9MYCO</name>
<feature type="domain" description="BioF2-like acetyltransferase" evidence="11">
    <location>
        <begin position="481"/>
        <end position="628"/>
    </location>
</feature>
<comment type="similarity">
    <text evidence="8">Belongs to the glycosyltransferase 2 family. CrtQ subfamily.</text>
</comment>
<dbReference type="STRING" id="1801.BRW64_13465"/>
<dbReference type="SUPFAM" id="SSF55729">
    <property type="entry name" value="Acyl-CoA N-acyltransferases (Nat)"/>
    <property type="match status" value="1"/>
</dbReference>
<keyword evidence="2" id="KW-1003">Cell membrane</keyword>
<dbReference type="Pfam" id="PF13480">
    <property type="entry name" value="Acetyltransf_6"/>
    <property type="match status" value="1"/>
</dbReference>
<keyword evidence="15" id="KW-1185">Reference proteome</keyword>
<dbReference type="InterPro" id="IPR001173">
    <property type="entry name" value="Glyco_trans_2-like"/>
</dbReference>
<dbReference type="OrthoDB" id="9771846at2"/>
<dbReference type="EMBL" id="MIJD01000357">
    <property type="protein sequence ID" value="OPE47671.1"/>
    <property type="molecule type" value="Genomic_DNA"/>
</dbReference>
<comment type="function">
    <text evidence="6">Catalyzes the glycosylation of 4,4'-diaponeurosporenoate, i.e. the esterification of glucose at the C1'' position with the carboxyl group of 4,4'-diaponeurosporenic acid, to form glycosyl-4,4'-diaponeurosporenoate. This is a step in the biosynthesis of staphyloxanthin, an orange pigment present in most staphylococci strains.</text>
</comment>
<evidence type="ECO:0000259" key="10">
    <source>
        <dbReference type="Pfam" id="PF00535"/>
    </source>
</evidence>
<dbReference type="EMBL" id="PDCR01000003">
    <property type="protein sequence ID" value="PEG55919.1"/>
    <property type="molecule type" value="Genomic_DNA"/>
</dbReference>
<dbReference type="Proteomes" id="UP000191039">
    <property type="component" value="Unassembled WGS sequence"/>
</dbReference>
<comment type="caution">
    <text evidence="13">The sequence shown here is derived from an EMBL/GenBank/DDBJ whole genome shotgun (WGS) entry which is preliminary data.</text>
</comment>
<evidence type="ECO:0000256" key="3">
    <source>
        <dbReference type="ARBA" id="ARBA00022676"/>
    </source>
</evidence>
<dbReference type="InterPro" id="IPR038740">
    <property type="entry name" value="BioF2-like_GNAT_dom"/>
</dbReference>
<keyword evidence="3" id="KW-0328">Glycosyltransferase</keyword>
<dbReference type="InterPro" id="IPR016181">
    <property type="entry name" value="Acyl_CoA_acyltransferase"/>
</dbReference>
<dbReference type="SUPFAM" id="SSF53448">
    <property type="entry name" value="Nucleotide-diphospho-sugar transferases"/>
    <property type="match status" value="1"/>
</dbReference>
<evidence type="ECO:0000256" key="4">
    <source>
        <dbReference type="ARBA" id="ARBA00022679"/>
    </source>
</evidence>
<evidence type="ECO:0000256" key="2">
    <source>
        <dbReference type="ARBA" id="ARBA00022475"/>
    </source>
</evidence>
<evidence type="ECO:0000256" key="5">
    <source>
        <dbReference type="ARBA" id="ARBA00023136"/>
    </source>
</evidence>
<evidence type="ECO:0000256" key="6">
    <source>
        <dbReference type="ARBA" id="ARBA00037281"/>
    </source>
</evidence>
<dbReference type="InterPro" id="IPR029044">
    <property type="entry name" value="Nucleotide-diphossugar_trans"/>
</dbReference>
<protein>
    <recommendedName>
        <fullName evidence="9">4,4'-diaponeurosporenoate glycosyltransferase</fullName>
    </recommendedName>
</protein>
<feature type="domain" description="Glycosyltransferase 2-like" evidence="10">
    <location>
        <begin position="18"/>
        <end position="149"/>
    </location>
</feature>
<evidence type="ECO:0000259" key="11">
    <source>
        <dbReference type="Pfam" id="PF13480"/>
    </source>
</evidence>
<comment type="pathway">
    <text evidence="7">Carotenoid biosynthesis; staphyloxanthin biosynthesis; staphyloxanthin from farnesyl diphosphate: step 4/5.</text>
</comment>
<keyword evidence="4 13" id="KW-0808">Transferase</keyword>
<evidence type="ECO:0000256" key="7">
    <source>
        <dbReference type="ARBA" id="ARBA00037904"/>
    </source>
</evidence>
<dbReference type="GO" id="GO:0005886">
    <property type="term" value="C:plasma membrane"/>
    <property type="evidence" value="ECO:0007669"/>
    <property type="project" value="UniProtKB-SubCell"/>
</dbReference>
<dbReference type="Gene3D" id="3.90.550.10">
    <property type="entry name" value="Spore Coat Polysaccharide Biosynthesis Protein SpsA, Chain A"/>
    <property type="match status" value="1"/>
</dbReference>
<evidence type="ECO:0000256" key="9">
    <source>
        <dbReference type="ARBA" id="ARBA00040345"/>
    </source>
</evidence>